<evidence type="ECO:0000259" key="1">
    <source>
        <dbReference type="Pfam" id="PF12728"/>
    </source>
</evidence>
<proteinExistence type="predicted"/>
<dbReference type="Proteomes" id="UP000245429">
    <property type="component" value="Chromosome"/>
</dbReference>
<protein>
    <recommendedName>
        <fullName evidence="1">Helix-turn-helix domain-containing protein</fullName>
    </recommendedName>
</protein>
<evidence type="ECO:0000313" key="3">
    <source>
        <dbReference type="Proteomes" id="UP000245429"/>
    </source>
</evidence>
<dbReference type="KEGG" id="fse:DI487_13345"/>
<gene>
    <name evidence="2" type="ORF">DI487_13345</name>
</gene>
<sequence>MTLVNSIINQNFKNMKTKNPLDKKINSLEQLLIKLKAQREEERLNYLVEKKVEEILKLKIEEFNPTAKTAFTIKEAEKMYSTSRSTLERAIRENKLPVIQKQSFGNRLIKKTDLDNLFFNTNKK</sequence>
<name>A0A2U8QY55_9FLAO</name>
<dbReference type="InterPro" id="IPR041657">
    <property type="entry name" value="HTH_17"/>
</dbReference>
<keyword evidence="3" id="KW-1185">Reference proteome</keyword>
<feature type="domain" description="Helix-turn-helix" evidence="1">
    <location>
        <begin position="71"/>
        <end position="115"/>
    </location>
</feature>
<organism evidence="2 3">
    <name type="scientific">Flavobacterium sediminis</name>
    <dbReference type="NCBI Taxonomy" id="2201181"/>
    <lineage>
        <taxon>Bacteria</taxon>
        <taxon>Pseudomonadati</taxon>
        <taxon>Bacteroidota</taxon>
        <taxon>Flavobacteriia</taxon>
        <taxon>Flavobacteriales</taxon>
        <taxon>Flavobacteriaceae</taxon>
        <taxon>Flavobacterium</taxon>
    </lineage>
</organism>
<accession>A0A2U8QY55</accession>
<reference evidence="2 3" key="1">
    <citation type="submission" date="2018-05" db="EMBL/GenBank/DDBJ databases">
        <title>Flavobacterium sp. MEBiC07310.</title>
        <authorList>
            <person name="Baek K."/>
        </authorList>
    </citation>
    <scope>NUCLEOTIDE SEQUENCE [LARGE SCALE GENOMIC DNA]</scope>
    <source>
        <strain evidence="2 3">MEBiC07310</strain>
    </source>
</reference>
<dbReference type="Pfam" id="PF12728">
    <property type="entry name" value="HTH_17"/>
    <property type="match status" value="1"/>
</dbReference>
<evidence type="ECO:0000313" key="2">
    <source>
        <dbReference type="EMBL" id="AWM14745.1"/>
    </source>
</evidence>
<dbReference type="EMBL" id="CP029463">
    <property type="protein sequence ID" value="AWM14745.1"/>
    <property type="molecule type" value="Genomic_DNA"/>
</dbReference>
<dbReference type="AlphaFoldDB" id="A0A2U8QY55"/>